<dbReference type="PROSITE" id="PS50977">
    <property type="entry name" value="HTH_TETR_2"/>
    <property type="match status" value="1"/>
</dbReference>
<dbReference type="Pfam" id="PF16925">
    <property type="entry name" value="TetR_C_13"/>
    <property type="match status" value="1"/>
</dbReference>
<dbReference type="Pfam" id="PF00440">
    <property type="entry name" value="TetR_N"/>
    <property type="match status" value="1"/>
</dbReference>
<dbReference type="RefSeq" id="WP_112884293.1">
    <property type="nucleotide sequence ID" value="NZ_QLUW01000004.1"/>
</dbReference>
<evidence type="ECO:0000259" key="5">
    <source>
        <dbReference type="PROSITE" id="PS50977"/>
    </source>
</evidence>
<dbReference type="EMBL" id="QLUW01000004">
    <property type="protein sequence ID" value="RAP74504.1"/>
    <property type="molecule type" value="Genomic_DNA"/>
</dbReference>
<evidence type="ECO:0000256" key="3">
    <source>
        <dbReference type="ARBA" id="ARBA00023163"/>
    </source>
</evidence>
<dbReference type="InterPro" id="IPR001647">
    <property type="entry name" value="HTH_TetR"/>
</dbReference>
<dbReference type="SUPFAM" id="SSF48498">
    <property type="entry name" value="Tetracyclin repressor-like, C-terminal domain"/>
    <property type="match status" value="1"/>
</dbReference>
<accession>A0A328U3E1</accession>
<comment type="caution">
    <text evidence="6">The sequence shown here is derived from an EMBL/GenBank/DDBJ whole genome shotgun (WGS) entry which is preliminary data.</text>
</comment>
<evidence type="ECO:0000256" key="4">
    <source>
        <dbReference type="PROSITE-ProRule" id="PRU00335"/>
    </source>
</evidence>
<evidence type="ECO:0000256" key="1">
    <source>
        <dbReference type="ARBA" id="ARBA00023015"/>
    </source>
</evidence>
<dbReference type="PANTHER" id="PTHR47506">
    <property type="entry name" value="TRANSCRIPTIONAL REGULATORY PROTEIN"/>
    <property type="match status" value="1"/>
</dbReference>
<reference evidence="6 7" key="1">
    <citation type="submission" date="2018-06" db="EMBL/GenBank/DDBJ databases">
        <title>Paenibacillus montanisoli sp. nov., isolated from mountain area soil.</title>
        <authorList>
            <person name="Wu M."/>
        </authorList>
    </citation>
    <scope>NUCLEOTIDE SEQUENCE [LARGE SCALE GENOMIC DNA]</scope>
    <source>
        <strain evidence="6 7">RA17</strain>
    </source>
</reference>
<dbReference type="OrthoDB" id="9795242at2"/>
<dbReference type="GO" id="GO:0003677">
    <property type="term" value="F:DNA binding"/>
    <property type="evidence" value="ECO:0007669"/>
    <property type="project" value="UniProtKB-UniRule"/>
</dbReference>
<gene>
    <name evidence="6" type="ORF">DL346_20775</name>
</gene>
<organism evidence="6 7">
    <name type="scientific">Paenibacillus montanisoli</name>
    <dbReference type="NCBI Taxonomy" id="2081970"/>
    <lineage>
        <taxon>Bacteria</taxon>
        <taxon>Bacillati</taxon>
        <taxon>Bacillota</taxon>
        <taxon>Bacilli</taxon>
        <taxon>Bacillales</taxon>
        <taxon>Paenibacillaceae</taxon>
        <taxon>Paenibacillus</taxon>
    </lineage>
</organism>
<keyword evidence="3" id="KW-0804">Transcription</keyword>
<dbReference type="SUPFAM" id="SSF46689">
    <property type="entry name" value="Homeodomain-like"/>
    <property type="match status" value="1"/>
</dbReference>
<evidence type="ECO:0000313" key="6">
    <source>
        <dbReference type="EMBL" id="RAP74504.1"/>
    </source>
</evidence>
<dbReference type="InterPro" id="IPR036271">
    <property type="entry name" value="Tet_transcr_reg_TetR-rel_C_sf"/>
</dbReference>
<name>A0A328U3E1_9BACL</name>
<dbReference type="PANTHER" id="PTHR47506:SF1">
    <property type="entry name" value="HTH-TYPE TRANSCRIPTIONAL REGULATOR YJDC"/>
    <property type="match status" value="1"/>
</dbReference>
<proteinExistence type="predicted"/>
<keyword evidence="1" id="KW-0805">Transcription regulation</keyword>
<dbReference type="AlphaFoldDB" id="A0A328U3E1"/>
<evidence type="ECO:0000256" key="2">
    <source>
        <dbReference type="ARBA" id="ARBA00023125"/>
    </source>
</evidence>
<feature type="DNA-binding region" description="H-T-H motif" evidence="4">
    <location>
        <begin position="29"/>
        <end position="48"/>
    </location>
</feature>
<dbReference type="Gene3D" id="1.10.10.60">
    <property type="entry name" value="Homeodomain-like"/>
    <property type="match status" value="1"/>
</dbReference>
<dbReference type="InterPro" id="IPR011075">
    <property type="entry name" value="TetR_C"/>
</dbReference>
<sequence length="192" mass="22122">MARSKEFDEDAVLLKAMRLFWEQGYEKTSMANLVEHMGVHKRSLYDTFGDKHSLYIKALQRYSKMMEDKRIPVDNLSAAEAIRLLLETALRPMNEATPKGCLLVNTAVELALNDPECKEWVNQRMTGTEQFICELIKKGQHSGELDKTLDAEQLSRYFNNAFIGLRVMVKTTDDKERLRSIIETTMSVLKKN</sequence>
<keyword evidence="2 4" id="KW-0238">DNA-binding</keyword>
<feature type="domain" description="HTH tetR-type" evidence="5">
    <location>
        <begin position="6"/>
        <end position="66"/>
    </location>
</feature>
<protein>
    <submittedName>
        <fullName evidence="6">TetR/AcrR family transcriptional regulator</fullName>
    </submittedName>
</protein>
<evidence type="ECO:0000313" key="7">
    <source>
        <dbReference type="Proteomes" id="UP000249260"/>
    </source>
</evidence>
<keyword evidence="7" id="KW-1185">Reference proteome</keyword>
<dbReference type="Gene3D" id="1.10.357.10">
    <property type="entry name" value="Tetracycline Repressor, domain 2"/>
    <property type="match status" value="1"/>
</dbReference>
<dbReference type="Proteomes" id="UP000249260">
    <property type="component" value="Unassembled WGS sequence"/>
</dbReference>
<dbReference type="InterPro" id="IPR009057">
    <property type="entry name" value="Homeodomain-like_sf"/>
</dbReference>